<dbReference type="InterPro" id="IPR001647">
    <property type="entry name" value="HTH_TetR"/>
</dbReference>
<dbReference type="PROSITE" id="PS50977">
    <property type="entry name" value="HTH_TETR_2"/>
    <property type="match status" value="1"/>
</dbReference>
<accession>D5BY32</accession>
<dbReference type="SUPFAM" id="SSF46689">
    <property type="entry name" value="Homeodomain-like"/>
    <property type="match status" value="1"/>
</dbReference>
<evidence type="ECO:0000259" key="5">
    <source>
        <dbReference type="PROSITE" id="PS50977"/>
    </source>
</evidence>
<gene>
    <name evidence="6" type="ordered locus">Nhal_2879</name>
</gene>
<dbReference type="SUPFAM" id="SSF48498">
    <property type="entry name" value="Tetracyclin repressor-like, C-terminal domain"/>
    <property type="match status" value="1"/>
</dbReference>
<evidence type="ECO:0000256" key="3">
    <source>
        <dbReference type="ARBA" id="ARBA00023163"/>
    </source>
</evidence>
<evidence type="ECO:0000313" key="7">
    <source>
        <dbReference type="Proteomes" id="UP000001844"/>
    </source>
</evidence>
<dbReference type="HOGENOM" id="CLU_069356_12_3_6"/>
<keyword evidence="1" id="KW-0805">Transcription regulation</keyword>
<dbReference type="eggNOG" id="COG1309">
    <property type="taxonomic scope" value="Bacteria"/>
</dbReference>
<reference evidence="7" key="1">
    <citation type="submission" date="2010-04" db="EMBL/GenBank/DDBJ databases">
        <title>Complete genome sequence of Nitrosococcus halophilus Nc4, a salt-adapted, aerobic obligate ammonia-oxidizing sulfur purple bacterium.</title>
        <authorList>
            <consortium name="US DOE Joint Genome Institute"/>
            <person name="Campbell M.A."/>
            <person name="Malfatti S.A."/>
            <person name="Chain P.S.G."/>
            <person name="Heidelberg J.F."/>
            <person name="Ward B.B."/>
            <person name="Klotz M.G."/>
        </authorList>
    </citation>
    <scope>NUCLEOTIDE SEQUENCE [LARGE SCALE GENOMIC DNA]</scope>
    <source>
        <strain evidence="7">Nc4</strain>
    </source>
</reference>
<feature type="domain" description="HTH tetR-type" evidence="5">
    <location>
        <begin position="8"/>
        <end position="68"/>
    </location>
</feature>
<dbReference type="PROSITE" id="PS01081">
    <property type="entry name" value="HTH_TETR_1"/>
    <property type="match status" value="1"/>
</dbReference>
<dbReference type="Gene3D" id="1.10.357.10">
    <property type="entry name" value="Tetracycline Repressor, domain 2"/>
    <property type="match status" value="1"/>
</dbReference>
<proteinExistence type="predicted"/>
<evidence type="ECO:0000313" key="6">
    <source>
        <dbReference type="EMBL" id="ADE15943.1"/>
    </source>
</evidence>
<sequence length="214" mass="24169">MRERKSAEARKAQIIEATLRLADKLGPERLTTETIAKHVGITQPGLFRHFPTKDQLWEAVAHFVGSRLEESWTAVKDTNEPASQQLRALLCTQLRLIQAIPAIPAILFSRELHVHRESLRKGFYELMQHFQKILTEIIARGCASGEFRPEVKPEEAALLMVSIIQGTTLRWSLSDRAFDLAAEGERLFDQLLCGLTACKRDPAGYPLAPETNRE</sequence>
<protein>
    <submittedName>
        <fullName evidence="6">Regulatory protein TetR</fullName>
    </submittedName>
</protein>
<dbReference type="PANTHER" id="PTHR30055:SF240">
    <property type="entry name" value="HTH-TYPE TRANSCRIPTIONAL REGULATOR ACRR"/>
    <property type="match status" value="1"/>
</dbReference>
<dbReference type="PANTHER" id="PTHR30055">
    <property type="entry name" value="HTH-TYPE TRANSCRIPTIONAL REGULATOR RUTR"/>
    <property type="match status" value="1"/>
</dbReference>
<keyword evidence="3" id="KW-0804">Transcription</keyword>
<keyword evidence="2 4" id="KW-0238">DNA-binding</keyword>
<dbReference type="InterPro" id="IPR036271">
    <property type="entry name" value="Tet_transcr_reg_TetR-rel_C_sf"/>
</dbReference>
<dbReference type="Pfam" id="PF08359">
    <property type="entry name" value="TetR_C_4"/>
    <property type="match status" value="1"/>
</dbReference>
<dbReference type="InterPro" id="IPR013570">
    <property type="entry name" value="Tscrpt_reg_YsiA_C"/>
</dbReference>
<dbReference type="KEGG" id="nhl:Nhal_2879"/>
<dbReference type="OrthoDB" id="5293556at2"/>
<dbReference type="InterPro" id="IPR050109">
    <property type="entry name" value="HTH-type_TetR-like_transc_reg"/>
</dbReference>
<dbReference type="GO" id="GO:0000976">
    <property type="term" value="F:transcription cis-regulatory region binding"/>
    <property type="evidence" value="ECO:0007669"/>
    <property type="project" value="TreeGrafter"/>
</dbReference>
<dbReference type="Proteomes" id="UP000001844">
    <property type="component" value="Chromosome"/>
</dbReference>
<dbReference type="STRING" id="472759.Nhal_2879"/>
<dbReference type="Pfam" id="PF00440">
    <property type="entry name" value="TetR_N"/>
    <property type="match status" value="1"/>
</dbReference>
<name>D5BY32_NITHN</name>
<evidence type="ECO:0000256" key="2">
    <source>
        <dbReference type="ARBA" id="ARBA00023125"/>
    </source>
</evidence>
<dbReference type="PRINTS" id="PR00455">
    <property type="entry name" value="HTHTETR"/>
</dbReference>
<organism evidence="6 7">
    <name type="scientific">Nitrosococcus halophilus (strain Nc4)</name>
    <dbReference type="NCBI Taxonomy" id="472759"/>
    <lineage>
        <taxon>Bacteria</taxon>
        <taxon>Pseudomonadati</taxon>
        <taxon>Pseudomonadota</taxon>
        <taxon>Gammaproteobacteria</taxon>
        <taxon>Chromatiales</taxon>
        <taxon>Chromatiaceae</taxon>
        <taxon>Nitrosococcus</taxon>
    </lineage>
</organism>
<evidence type="ECO:0000256" key="1">
    <source>
        <dbReference type="ARBA" id="ARBA00023015"/>
    </source>
</evidence>
<keyword evidence="7" id="KW-1185">Reference proteome</keyword>
<dbReference type="RefSeq" id="WP_013033797.1">
    <property type="nucleotide sequence ID" value="NC_013960.1"/>
</dbReference>
<dbReference type="EMBL" id="CP001798">
    <property type="protein sequence ID" value="ADE15943.1"/>
    <property type="molecule type" value="Genomic_DNA"/>
</dbReference>
<dbReference type="InterPro" id="IPR023772">
    <property type="entry name" value="DNA-bd_HTH_TetR-type_CS"/>
</dbReference>
<feature type="DNA-binding region" description="H-T-H motif" evidence="4">
    <location>
        <begin position="31"/>
        <end position="50"/>
    </location>
</feature>
<evidence type="ECO:0000256" key="4">
    <source>
        <dbReference type="PROSITE-ProRule" id="PRU00335"/>
    </source>
</evidence>
<dbReference type="InterPro" id="IPR009057">
    <property type="entry name" value="Homeodomain-like_sf"/>
</dbReference>
<dbReference type="Gene3D" id="1.10.10.60">
    <property type="entry name" value="Homeodomain-like"/>
    <property type="match status" value="1"/>
</dbReference>
<dbReference type="GO" id="GO:0003700">
    <property type="term" value="F:DNA-binding transcription factor activity"/>
    <property type="evidence" value="ECO:0007669"/>
    <property type="project" value="TreeGrafter"/>
</dbReference>
<dbReference type="AlphaFoldDB" id="D5BY32"/>